<evidence type="ECO:0000313" key="2">
    <source>
        <dbReference type="EMBL" id="VAW74668.1"/>
    </source>
</evidence>
<dbReference type="EMBL" id="UOFK01000061">
    <property type="protein sequence ID" value="VAW74668.1"/>
    <property type="molecule type" value="Genomic_DNA"/>
</dbReference>
<reference evidence="2" key="1">
    <citation type="submission" date="2018-06" db="EMBL/GenBank/DDBJ databases">
        <authorList>
            <person name="Zhirakovskaya E."/>
        </authorList>
    </citation>
    <scope>NUCLEOTIDE SEQUENCE</scope>
</reference>
<accession>A0A3B0Y1Z1</accession>
<organism evidence="2">
    <name type="scientific">hydrothermal vent metagenome</name>
    <dbReference type="NCBI Taxonomy" id="652676"/>
    <lineage>
        <taxon>unclassified sequences</taxon>
        <taxon>metagenomes</taxon>
        <taxon>ecological metagenomes</taxon>
    </lineage>
</organism>
<dbReference type="Gene3D" id="1.10.3680.10">
    <property type="entry name" value="TerB-like"/>
    <property type="match status" value="1"/>
</dbReference>
<gene>
    <name evidence="2" type="ORF">MNBD_GAMMA13-1182</name>
</gene>
<name>A0A3B0Y1Z1_9ZZZZ</name>
<dbReference type="InterPro" id="IPR007791">
    <property type="entry name" value="DjlA_N"/>
</dbReference>
<dbReference type="SUPFAM" id="SSF158682">
    <property type="entry name" value="TerB-like"/>
    <property type="match status" value="1"/>
</dbReference>
<dbReference type="AlphaFoldDB" id="A0A3B0Y1Z1"/>
<proteinExistence type="predicted"/>
<protein>
    <recommendedName>
        <fullName evidence="1">Co-chaperone DjlA N-terminal domain-containing protein</fullName>
    </recommendedName>
</protein>
<dbReference type="Pfam" id="PF05099">
    <property type="entry name" value="TerB"/>
    <property type="match status" value="1"/>
</dbReference>
<dbReference type="InterPro" id="IPR029024">
    <property type="entry name" value="TerB-like"/>
</dbReference>
<evidence type="ECO:0000259" key="1">
    <source>
        <dbReference type="Pfam" id="PF05099"/>
    </source>
</evidence>
<dbReference type="CDD" id="cd07313">
    <property type="entry name" value="terB_like_2"/>
    <property type="match status" value="1"/>
</dbReference>
<feature type="non-terminal residue" evidence="2">
    <location>
        <position position="1"/>
    </location>
</feature>
<sequence>ALLFEMLRADDSEHPDERVALERILQERFNLSAEETRTLSDLADQEATEAVSLYPFTGLINDYFTPEQKVQVVEMLWQIAYADTNLNPYEEALVRKIADLIYVPHRDFIQAKHRVQAGSQ</sequence>
<feature type="domain" description="Co-chaperone DjlA N-terminal" evidence="1">
    <location>
        <begin position="1"/>
        <end position="113"/>
    </location>
</feature>